<keyword evidence="2" id="KW-0808">Transferase</keyword>
<evidence type="ECO:0000256" key="7">
    <source>
        <dbReference type="SAM" id="MobiDB-lite"/>
    </source>
</evidence>
<evidence type="ECO:0000256" key="3">
    <source>
        <dbReference type="ARBA" id="ARBA00022694"/>
    </source>
</evidence>
<dbReference type="InterPro" id="IPR043129">
    <property type="entry name" value="ATPase_NBD"/>
</dbReference>
<dbReference type="InterPro" id="IPR000905">
    <property type="entry name" value="Gcp-like_dom"/>
</dbReference>
<proteinExistence type="predicted"/>
<reference evidence="9" key="1">
    <citation type="submission" date="2023-03" db="EMBL/GenBank/DDBJ databases">
        <title>Massive genome expansion in bonnet fungi (Mycena s.s.) driven by repeated elements and novel gene families across ecological guilds.</title>
        <authorList>
            <consortium name="Lawrence Berkeley National Laboratory"/>
            <person name="Harder C.B."/>
            <person name="Miyauchi S."/>
            <person name="Viragh M."/>
            <person name="Kuo A."/>
            <person name="Thoen E."/>
            <person name="Andreopoulos B."/>
            <person name="Lu D."/>
            <person name="Skrede I."/>
            <person name="Drula E."/>
            <person name="Henrissat B."/>
            <person name="Morin E."/>
            <person name="Kohler A."/>
            <person name="Barry K."/>
            <person name="LaButti K."/>
            <person name="Morin E."/>
            <person name="Salamov A."/>
            <person name="Lipzen A."/>
            <person name="Mereny Z."/>
            <person name="Hegedus B."/>
            <person name="Baldrian P."/>
            <person name="Stursova M."/>
            <person name="Weitz H."/>
            <person name="Taylor A."/>
            <person name="Grigoriev I.V."/>
            <person name="Nagy L.G."/>
            <person name="Martin F."/>
            <person name="Kauserud H."/>
        </authorList>
    </citation>
    <scope>NUCLEOTIDE SEQUENCE</scope>
    <source>
        <strain evidence="9">CBHHK200</strain>
    </source>
</reference>
<dbReference type="EMBL" id="JARJCM010000028">
    <property type="protein sequence ID" value="KAJ7039249.1"/>
    <property type="molecule type" value="Genomic_DNA"/>
</dbReference>
<evidence type="ECO:0000256" key="6">
    <source>
        <dbReference type="ARBA" id="ARBA00048117"/>
    </source>
</evidence>
<evidence type="ECO:0000313" key="9">
    <source>
        <dbReference type="EMBL" id="KAJ7039249.1"/>
    </source>
</evidence>
<keyword evidence="4" id="KW-0479">Metal-binding</keyword>
<keyword evidence="10" id="KW-1185">Reference proteome</keyword>
<feature type="compositionally biased region" description="Polar residues" evidence="7">
    <location>
        <begin position="340"/>
        <end position="357"/>
    </location>
</feature>
<sequence length="373" mass="40450">MFHGSRIARSLGRPFRVLALESSADDTCAAVVDSSRRIWSNVIQSQHELHQAAGGIQPLVALLAHQRNMPSVVQRALAEAKLQMADIDGVAFTRGPGIPGCLSVCCNAAKTLAAANNKPLVGVHHMQAHTLTPELTSSTPPQFPFLSLLVSGGHTMIVLVSSRTEFRILVNTVDKSIGAAIDRVVTLLEIPWTELGPGPGLEKFCAEGGPSNPDVQYPPPDIMRGQLAFSYAGLHSWVAAFDHLGDKLLLALNWCRLNGRPVQELVVSGGVASNAALRLRLKQYLQRSKTRMTAVFPEPALCIDNAAMIAWASMHRFEAGDHDDYSVEPLPSWSLDALTNPPTNVDSSTEYQKAQKPQSRHDPDGTRSRIPKK</sequence>
<evidence type="ECO:0000259" key="8">
    <source>
        <dbReference type="Pfam" id="PF00814"/>
    </source>
</evidence>
<organism evidence="9 10">
    <name type="scientific">Mycena alexandri</name>
    <dbReference type="NCBI Taxonomy" id="1745969"/>
    <lineage>
        <taxon>Eukaryota</taxon>
        <taxon>Fungi</taxon>
        <taxon>Dikarya</taxon>
        <taxon>Basidiomycota</taxon>
        <taxon>Agaricomycotina</taxon>
        <taxon>Agaricomycetes</taxon>
        <taxon>Agaricomycetidae</taxon>
        <taxon>Agaricales</taxon>
        <taxon>Marasmiineae</taxon>
        <taxon>Mycenaceae</taxon>
        <taxon>Mycena</taxon>
    </lineage>
</organism>
<comment type="caution">
    <text evidence="9">The sequence shown here is derived from an EMBL/GenBank/DDBJ whole genome shotgun (WGS) entry which is preliminary data.</text>
</comment>
<dbReference type="SUPFAM" id="SSF53067">
    <property type="entry name" value="Actin-like ATPase domain"/>
    <property type="match status" value="2"/>
</dbReference>
<dbReference type="EC" id="2.3.1.234" evidence="1"/>
<dbReference type="Pfam" id="PF00814">
    <property type="entry name" value="TsaD"/>
    <property type="match status" value="1"/>
</dbReference>
<dbReference type="CDD" id="cd24134">
    <property type="entry name" value="ASKHA_NBD_OSGEPL1_QRI7_euk"/>
    <property type="match status" value="1"/>
</dbReference>
<dbReference type="Gene3D" id="3.30.420.40">
    <property type="match status" value="3"/>
</dbReference>
<dbReference type="Proteomes" id="UP001218188">
    <property type="component" value="Unassembled WGS sequence"/>
</dbReference>
<dbReference type="InterPro" id="IPR017861">
    <property type="entry name" value="KAE1/TsaD"/>
</dbReference>
<comment type="catalytic activity">
    <reaction evidence="6">
        <text>L-threonylcarbamoyladenylate + adenosine(37) in tRNA = N(6)-L-threonylcarbamoyladenosine(37) in tRNA + AMP + H(+)</text>
        <dbReference type="Rhea" id="RHEA:37059"/>
        <dbReference type="Rhea" id="RHEA-COMP:10162"/>
        <dbReference type="Rhea" id="RHEA-COMP:10163"/>
        <dbReference type="ChEBI" id="CHEBI:15378"/>
        <dbReference type="ChEBI" id="CHEBI:73682"/>
        <dbReference type="ChEBI" id="CHEBI:74411"/>
        <dbReference type="ChEBI" id="CHEBI:74418"/>
        <dbReference type="ChEBI" id="CHEBI:456215"/>
        <dbReference type="EC" id="2.3.1.234"/>
    </reaction>
</comment>
<evidence type="ECO:0000256" key="1">
    <source>
        <dbReference type="ARBA" id="ARBA00012156"/>
    </source>
</evidence>
<gene>
    <name evidence="9" type="ORF">C8F04DRAFT_1087667</name>
</gene>
<dbReference type="GO" id="GO:0005739">
    <property type="term" value="C:mitochondrion"/>
    <property type="evidence" value="ECO:0007669"/>
    <property type="project" value="TreeGrafter"/>
</dbReference>
<dbReference type="GO" id="GO:0072670">
    <property type="term" value="P:mitochondrial tRNA threonylcarbamoyladenosine modification"/>
    <property type="evidence" value="ECO:0007669"/>
    <property type="project" value="TreeGrafter"/>
</dbReference>
<dbReference type="PANTHER" id="PTHR11735:SF6">
    <property type="entry name" value="TRNA N6-ADENOSINE THREONYLCARBAMOYLTRANSFERASE, MITOCHONDRIAL"/>
    <property type="match status" value="1"/>
</dbReference>
<evidence type="ECO:0000256" key="4">
    <source>
        <dbReference type="ARBA" id="ARBA00022723"/>
    </source>
</evidence>
<dbReference type="GO" id="GO:0046872">
    <property type="term" value="F:metal ion binding"/>
    <property type="evidence" value="ECO:0007669"/>
    <property type="project" value="UniProtKB-KW"/>
</dbReference>
<feature type="region of interest" description="Disordered" evidence="7">
    <location>
        <begin position="336"/>
        <end position="373"/>
    </location>
</feature>
<feature type="domain" description="Gcp-like" evidence="8">
    <location>
        <begin position="38"/>
        <end position="311"/>
    </location>
</feature>
<dbReference type="GO" id="GO:0061711">
    <property type="term" value="F:tRNA N(6)-L-threonylcarbamoyladenine synthase activity"/>
    <property type="evidence" value="ECO:0007669"/>
    <property type="project" value="UniProtKB-EC"/>
</dbReference>
<evidence type="ECO:0000256" key="5">
    <source>
        <dbReference type="ARBA" id="ARBA00023315"/>
    </source>
</evidence>
<keyword evidence="3" id="KW-0819">tRNA processing</keyword>
<dbReference type="PANTHER" id="PTHR11735">
    <property type="entry name" value="TRNA N6-ADENOSINE THREONYLCARBAMOYLTRANSFERASE"/>
    <property type="match status" value="1"/>
</dbReference>
<dbReference type="PRINTS" id="PR00789">
    <property type="entry name" value="OSIALOPTASE"/>
</dbReference>
<name>A0AAD6XBJ5_9AGAR</name>
<protein>
    <recommendedName>
        <fullName evidence="1">N(6)-L-threonylcarbamoyladenine synthase</fullName>
        <ecNumber evidence="1">2.3.1.234</ecNumber>
    </recommendedName>
</protein>
<dbReference type="FunFam" id="3.30.420.40:FF:000012">
    <property type="entry name" value="tRNA N6-adenosine threonylcarbamoyltransferase"/>
    <property type="match status" value="1"/>
</dbReference>
<evidence type="ECO:0000313" key="10">
    <source>
        <dbReference type="Proteomes" id="UP001218188"/>
    </source>
</evidence>
<dbReference type="AlphaFoldDB" id="A0AAD6XBJ5"/>
<accession>A0AAD6XBJ5</accession>
<keyword evidence="5" id="KW-0012">Acyltransferase</keyword>
<evidence type="ECO:0000256" key="2">
    <source>
        <dbReference type="ARBA" id="ARBA00022679"/>
    </source>
</evidence>